<dbReference type="Proteomes" id="UP001200034">
    <property type="component" value="Unassembled WGS sequence"/>
</dbReference>
<protein>
    <submittedName>
        <fullName evidence="2">Uncharacterized protein</fullName>
    </submittedName>
</protein>
<dbReference type="AlphaFoldDB" id="A0AAD4PPE7"/>
<evidence type="ECO:0000256" key="1">
    <source>
        <dbReference type="SAM" id="MobiDB-lite"/>
    </source>
</evidence>
<keyword evidence="3" id="KW-1185">Reference proteome</keyword>
<reference evidence="2" key="1">
    <citation type="journal article" date="2021" name="Mol. Ecol. Resour.">
        <title>Phylogenomic analyses of the genus Drosophila reveals genomic signals of climate adaptation.</title>
        <authorList>
            <person name="Li F."/>
            <person name="Rane R.V."/>
            <person name="Luria V."/>
            <person name="Xiong Z."/>
            <person name="Chen J."/>
            <person name="Li Z."/>
            <person name="Catullo R.A."/>
            <person name="Griffin P.C."/>
            <person name="Schiffer M."/>
            <person name="Pearce S."/>
            <person name="Lee S.F."/>
            <person name="McElroy K."/>
            <person name="Stocker A."/>
            <person name="Shirriffs J."/>
            <person name="Cockerell F."/>
            <person name="Coppin C."/>
            <person name="Sgro C.M."/>
            <person name="Karger A."/>
            <person name="Cain J.W."/>
            <person name="Weber J.A."/>
            <person name="Santpere G."/>
            <person name="Kirschner M.W."/>
            <person name="Hoffmann A.A."/>
            <person name="Oakeshott J.G."/>
            <person name="Zhang G."/>
        </authorList>
    </citation>
    <scope>NUCLEOTIDE SEQUENCE</scope>
    <source>
        <strain evidence="2">BGI-SZ-2011g</strain>
    </source>
</reference>
<dbReference type="EMBL" id="JAJJHW010001127">
    <property type="protein sequence ID" value="KAH8378001.1"/>
    <property type="molecule type" value="Genomic_DNA"/>
</dbReference>
<gene>
    <name evidence="2" type="ORF">KR093_008453</name>
</gene>
<feature type="compositionally biased region" description="Basic and acidic residues" evidence="1">
    <location>
        <begin position="13"/>
        <end position="29"/>
    </location>
</feature>
<evidence type="ECO:0000313" key="3">
    <source>
        <dbReference type="Proteomes" id="UP001200034"/>
    </source>
</evidence>
<comment type="caution">
    <text evidence="2">The sequence shown here is derived from an EMBL/GenBank/DDBJ whole genome shotgun (WGS) entry which is preliminary data.</text>
</comment>
<organism evidence="2 3">
    <name type="scientific">Drosophila rubida</name>
    <dbReference type="NCBI Taxonomy" id="30044"/>
    <lineage>
        <taxon>Eukaryota</taxon>
        <taxon>Metazoa</taxon>
        <taxon>Ecdysozoa</taxon>
        <taxon>Arthropoda</taxon>
        <taxon>Hexapoda</taxon>
        <taxon>Insecta</taxon>
        <taxon>Pterygota</taxon>
        <taxon>Neoptera</taxon>
        <taxon>Endopterygota</taxon>
        <taxon>Diptera</taxon>
        <taxon>Brachycera</taxon>
        <taxon>Muscomorpha</taxon>
        <taxon>Ephydroidea</taxon>
        <taxon>Drosophilidae</taxon>
        <taxon>Drosophila</taxon>
    </lineage>
</organism>
<feature type="region of interest" description="Disordered" evidence="1">
    <location>
        <begin position="1"/>
        <end position="37"/>
    </location>
</feature>
<evidence type="ECO:0000313" key="2">
    <source>
        <dbReference type="EMBL" id="KAH8378001.1"/>
    </source>
</evidence>
<name>A0AAD4PPE7_9MUSC</name>
<feature type="non-terminal residue" evidence="2">
    <location>
        <position position="1"/>
    </location>
</feature>
<proteinExistence type="predicted"/>
<accession>A0AAD4PPE7</accession>
<sequence>KRQKTLAASAGLEEDKASNEHNEHKEASKPKVLSGAAGQDNAAGIVSYY</sequence>